<dbReference type="SUPFAM" id="SSF117281">
    <property type="entry name" value="Kelch motif"/>
    <property type="match status" value="1"/>
</dbReference>
<protein>
    <submittedName>
        <fullName evidence="1">Putative kelch-type beta propeller</fullName>
    </submittedName>
</protein>
<evidence type="ECO:0000313" key="2">
    <source>
        <dbReference type="Proteomes" id="UP000447434"/>
    </source>
</evidence>
<dbReference type="OrthoDB" id="1882349at2759"/>
<keyword evidence="2" id="KW-1185">Reference proteome</keyword>
<gene>
    <name evidence="1" type="ORF">Lalb_Chr00c01g0403781</name>
</gene>
<sequence>MFAICHNPKLQPNTSFVGTNGLFFITAPVFCYTPILHPFWHAIPNLHFPRINPLLAVFNERKFVVVGGVKFIGNLVDIEDRLHVEIYDPSLGSWEICPPLPGDFRSGNSPSSLSSALFKGKFYVDERTMVFSEIGAMPHDLLYDLFDGDEYDKF</sequence>
<accession>A0A6A4NAA0</accession>
<dbReference type="EMBL" id="WOCE01000026">
    <property type="protein sequence ID" value="KAE9584454.1"/>
    <property type="molecule type" value="Genomic_DNA"/>
</dbReference>
<organism evidence="1 2">
    <name type="scientific">Lupinus albus</name>
    <name type="common">White lupine</name>
    <name type="synonym">Lupinus termis</name>
    <dbReference type="NCBI Taxonomy" id="3870"/>
    <lineage>
        <taxon>Eukaryota</taxon>
        <taxon>Viridiplantae</taxon>
        <taxon>Streptophyta</taxon>
        <taxon>Embryophyta</taxon>
        <taxon>Tracheophyta</taxon>
        <taxon>Spermatophyta</taxon>
        <taxon>Magnoliopsida</taxon>
        <taxon>eudicotyledons</taxon>
        <taxon>Gunneridae</taxon>
        <taxon>Pentapetalae</taxon>
        <taxon>rosids</taxon>
        <taxon>fabids</taxon>
        <taxon>Fabales</taxon>
        <taxon>Fabaceae</taxon>
        <taxon>Papilionoideae</taxon>
        <taxon>50 kb inversion clade</taxon>
        <taxon>genistoids sensu lato</taxon>
        <taxon>core genistoids</taxon>
        <taxon>Genisteae</taxon>
        <taxon>Lupinus</taxon>
    </lineage>
</organism>
<name>A0A6A4NAA0_LUPAL</name>
<reference evidence="2" key="1">
    <citation type="journal article" date="2020" name="Nat. Commun.">
        <title>Genome sequence of the cluster root forming white lupin.</title>
        <authorList>
            <person name="Hufnagel B."/>
            <person name="Marques A."/>
            <person name="Soriano A."/>
            <person name="Marques L."/>
            <person name="Divol F."/>
            <person name="Doumas P."/>
            <person name="Sallet E."/>
            <person name="Mancinotti D."/>
            <person name="Carrere S."/>
            <person name="Marande W."/>
            <person name="Arribat S."/>
            <person name="Keller J."/>
            <person name="Huneau C."/>
            <person name="Blein T."/>
            <person name="Aime D."/>
            <person name="Laguerre M."/>
            <person name="Taylor J."/>
            <person name="Schubert V."/>
            <person name="Nelson M."/>
            <person name="Geu-Flores F."/>
            <person name="Crespi M."/>
            <person name="Gallardo-Guerrero K."/>
            <person name="Delaux P.-M."/>
            <person name="Salse J."/>
            <person name="Berges H."/>
            <person name="Guyot R."/>
            <person name="Gouzy J."/>
            <person name="Peret B."/>
        </authorList>
    </citation>
    <scope>NUCLEOTIDE SEQUENCE [LARGE SCALE GENOMIC DNA]</scope>
    <source>
        <strain evidence="2">cv. Amiga</strain>
    </source>
</reference>
<proteinExistence type="predicted"/>
<evidence type="ECO:0000313" key="1">
    <source>
        <dbReference type="EMBL" id="KAE9584454.1"/>
    </source>
</evidence>
<dbReference type="AlphaFoldDB" id="A0A6A4NAA0"/>
<dbReference type="Gene3D" id="2.120.10.80">
    <property type="entry name" value="Kelch-type beta propeller"/>
    <property type="match status" value="1"/>
</dbReference>
<comment type="caution">
    <text evidence="1">The sequence shown here is derived from an EMBL/GenBank/DDBJ whole genome shotgun (WGS) entry which is preliminary data.</text>
</comment>
<dbReference type="Proteomes" id="UP000447434">
    <property type="component" value="Unassembled WGS sequence"/>
</dbReference>
<dbReference type="InterPro" id="IPR015915">
    <property type="entry name" value="Kelch-typ_b-propeller"/>
</dbReference>